<dbReference type="Pfam" id="PF00373">
    <property type="entry name" value="FERM_M"/>
    <property type="match status" value="1"/>
</dbReference>
<dbReference type="CDD" id="cd13191">
    <property type="entry name" value="FERM_C_FRMD4A_FRMD4B"/>
    <property type="match status" value="1"/>
</dbReference>
<dbReference type="SUPFAM" id="SSF54236">
    <property type="entry name" value="Ubiquitin-like"/>
    <property type="match status" value="1"/>
</dbReference>
<feature type="region of interest" description="Disordered" evidence="6">
    <location>
        <begin position="854"/>
        <end position="884"/>
    </location>
</feature>
<evidence type="ECO:0000256" key="5">
    <source>
        <dbReference type="ARBA" id="ARBA00023054"/>
    </source>
</evidence>
<dbReference type="Gene3D" id="3.10.20.90">
    <property type="entry name" value="Phosphatidylinositol 3-kinase Catalytic Subunit, Chain A, domain 1"/>
    <property type="match status" value="1"/>
</dbReference>
<dbReference type="GO" id="GO:0005912">
    <property type="term" value="C:adherens junction"/>
    <property type="evidence" value="ECO:0007669"/>
    <property type="project" value="TreeGrafter"/>
</dbReference>
<feature type="region of interest" description="Disordered" evidence="6">
    <location>
        <begin position="350"/>
        <end position="390"/>
    </location>
</feature>
<dbReference type="AlphaFoldDB" id="A0A7R8D6Q2"/>
<dbReference type="SMART" id="SM00295">
    <property type="entry name" value="B41"/>
    <property type="match status" value="1"/>
</dbReference>
<feature type="region of interest" description="Disordered" evidence="6">
    <location>
        <begin position="457"/>
        <end position="546"/>
    </location>
</feature>
<dbReference type="Proteomes" id="UP000675881">
    <property type="component" value="Chromosome 9"/>
</dbReference>
<keyword evidence="8" id="KW-1185">Reference proteome</keyword>
<comment type="subcellular location">
    <subcellularLocation>
        <location evidence="1">Cell junction</location>
    </subcellularLocation>
    <subcellularLocation>
        <location evidence="2">Cytoplasm</location>
    </subcellularLocation>
</comment>
<feature type="compositionally biased region" description="Basic residues" evidence="6">
    <location>
        <begin position="595"/>
        <end position="608"/>
    </location>
</feature>
<sequence>MKVSRSESMGSRSNSGVGGGRAASIVLLDERRLDLMIQPRLLAGELLDLVSSHCGLKEKEYFGLALVDEKGLYTWLTLDRKVLEHDLPHEDGGAVFICRLEASCLQAMHLDYVDDPSCRCLLKKSPLVPLHILKEHSSLSHSEECVIHHYKKTKGQTRGQALVNYMTIVESMPTYGVHYFEVFDKRQKPWWLGLSCKGIAQYSYQDRKVPVRVFQWKRLENLYFRDKKFSIEVHDLKRVIQAPSSTDLYDDSLKLEESSLGDTELLDAIHDSTTRVSTSRRSFHPGSIRVYVWFGKTQGLTKCIWQSAISQHQFYLDRKRAKLRHHAPPRTLNEIARELTRSSASLSSASSISNLSRQSSTSTHSLVGAMGGKRDDDGNEENVSEETRRARIEIPGESLPTIRRRVGTEFELNFERLLLNNTCGSSPQEDMLANLELEREIQMQITNAALKISNDMSVSKSVRKQRKYPINKNKKSFEEESELRRRLSVPDLERCPSNSSLEEDVDEIDNQGRLPLSPRSCPTSPRKNTSIGRSSESMTIESSSNSQRFIRTGGYVPNSVYLRSSYRVKRYPTLTSSIGSTDSPLTQRPHYNHVQNHHQHPHHHHHHMPVPTPEMVLGSSSTRSATLPSPYRNKFELNSQCDSPVGLYNCPQQRTSQAFSSLDDIDALQQLQQNSSSPGARRLEAAAGNYPSLERSARKKFNRNEAVFVPQRPSHPPPPLPPPPSKEIHRSMEDVSTLEAAGVHGRSKMRYEEIRSNDEYPRWNSSPRDGGGPYPLPVTVNRTTLLPGQTYPEPQPVSGLINIGLLNSSNSHNNNNSIQDVLLKDENISEEDPPPPPLYPKQYYARRRSGMIDRNNESPAVNRKVKPLHLSSPSATTGGSPVNTSFETVISGDNNHRGKYVPYKETTKPFEMSDFYKYSTKFRNVSASSLKSGESGGDSSDRSSTTSAGSNQPPPELPARAIIPPSVPSTPIVQTATVTPTKPKLSAQNSDSSLGDAFSSEMLAWYNNQKPNSASGTNSSSTSSSILHTAIKRESKTHGCRIIRNSKPFRVIVKISRGFTEPRGLNYRESVELANYYFGFNGWSYKIIYHRAENISRKGAEFRRAQTQASREALVNALGKLLIVIISHSGCKKIKAVIDTNVQDPFFYDPLWETSNLELTKFSCSESTDVNV</sequence>
<accession>A0A7R8D6Q2</accession>
<dbReference type="InterPro" id="IPR021774">
    <property type="entry name" value="CUPID"/>
</dbReference>
<feature type="region of interest" description="Disordered" evidence="6">
    <location>
        <begin position="708"/>
        <end position="728"/>
    </location>
</feature>
<dbReference type="InterPro" id="IPR029071">
    <property type="entry name" value="Ubiquitin-like_domsf"/>
</dbReference>
<dbReference type="OrthoDB" id="10063592at2759"/>
<evidence type="ECO:0000313" key="8">
    <source>
        <dbReference type="Proteomes" id="UP000675881"/>
    </source>
</evidence>
<gene>
    <name evidence="7" type="ORF">LSAA_14718</name>
</gene>
<dbReference type="PROSITE" id="PS50057">
    <property type="entry name" value="FERM_3"/>
    <property type="match status" value="1"/>
</dbReference>
<feature type="compositionally biased region" description="Polar residues" evidence="6">
    <location>
        <begin position="520"/>
        <end position="533"/>
    </location>
</feature>
<feature type="region of interest" description="Disordered" evidence="6">
    <location>
        <begin position="593"/>
        <end position="631"/>
    </location>
</feature>
<dbReference type="InterPro" id="IPR041785">
    <property type="entry name" value="FRMD4A/B_FERM_C"/>
</dbReference>
<reference evidence="7" key="1">
    <citation type="submission" date="2021-02" db="EMBL/GenBank/DDBJ databases">
        <authorList>
            <person name="Bekaert M."/>
        </authorList>
    </citation>
    <scope>NUCLEOTIDE SEQUENCE</scope>
    <source>
        <strain evidence="7">IoA-00</strain>
    </source>
</reference>
<feature type="compositionally biased region" description="Basic residues" evidence="6">
    <location>
        <begin position="461"/>
        <end position="474"/>
    </location>
</feature>
<proteinExistence type="predicted"/>
<dbReference type="Pfam" id="PF11819">
    <property type="entry name" value="CUPID"/>
    <property type="match status" value="1"/>
</dbReference>
<dbReference type="Gene3D" id="2.30.29.30">
    <property type="entry name" value="Pleckstrin-homology domain (PH domain)/Phosphotyrosine-binding domain (PTB)"/>
    <property type="match status" value="1"/>
</dbReference>
<dbReference type="GO" id="GO:0071944">
    <property type="term" value="C:cell periphery"/>
    <property type="evidence" value="ECO:0007669"/>
    <property type="project" value="UniProtKB-ARBA"/>
</dbReference>
<dbReference type="GO" id="GO:0009887">
    <property type="term" value="P:animal organ morphogenesis"/>
    <property type="evidence" value="ECO:0007669"/>
    <property type="project" value="UniProtKB-ARBA"/>
</dbReference>
<dbReference type="InterPro" id="IPR019748">
    <property type="entry name" value="FERM_central"/>
</dbReference>
<evidence type="ECO:0000313" key="7">
    <source>
        <dbReference type="EMBL" id="CAF3047263.1"/>
    </source>
</evidence>
<feature type="region of interest" description="Disordered" evidence="6">
    <location>
        <begin position="1"/>
        <end position="20"/>
    </location>
</feature>
<dbReference type="InterPro" id="IPR047176">
    <property type="entry name" value="FRMD4A/B"/>
</dbReference>
<dbReference type="SUPFAM" id="SSF47031">
    <property type="entry name" value="Second domain of FERM"/>
    <property type="match status" value="1"/>
</dbReference>
<dbReference type="SUPFAM" id="SSF54768">
    <property type="entry name" value="dsRNA-binding domain-like"/>
    <property type="match status" value="1"/>
</dbReference>
<dbReference type="SUPFAM" id="SSF50729">
    <property type="entry name" value="PH domain-like"/>
    <property type="match status" value="1"/>
</dbReference>
<dbReference type="PANTHER" id="PTHR46079">
    <property type="entry name" value="FERM DOMAIN-CONTAINING PROTEIN 4"/>
    <property type="match status" value="1"/>
</dbReference>
<dbReference type="InterPro" id="IPR019747">
    <property type="entry name" value="FERM_CS"/>
</dbReference>
<keyword evidence="5" id="KW-0175">Coiled coil</keyword>
<evidence type="ECO:0000256" key="6">
    <source>
        <dbReference type="SAM" id="MobiDB-lite"/>
    </source>
</evidence>
<dbReference type="InterPro" id="IPR035963">
    <property type="entry name" value="FERM_2"/>
</dbReference>
<dbReference type="GO" id="GO:0005923">
    <property type="term" value="C:bicellular tight junction"/>
    <property type="evidence" value="ECO:0007669"/>
    <property type="project" value="TreeGrafter"/>
</dbReference>
<dbReference type="InterPro" id="IPR000299">
    <property type="entry name" value="FERM_domain"/>
</dbReference>
<dbReference type="PROSITE" id="PS00661">
    <property type="entry name" value="FERM_2"/>
    <property type="match status" value="1"/>
</dbReference>
<feature type="compositionally biased region" description="Polar residues" evidence="6">
    <location>
        <begin position="618"/>
        <end position="627"/>
    </location>
</feature>
<dbReference type="InterPro" id="IPR018979">
    <property type="entry name" value="FERM_N"/>
</dbReference>
<feature type="compositionally biased region" description="Polar residues" evidence="6">
    <location>
        <begin position="871"/>
        <end position="884"/>
    </location>
</feature>
<dbReference type="GO" id="GO:0005737">
    <property type="term" value="C:cytoplasm"/>
    <property type="evidence" value="ECO:0007669"/>
    <property type="project" value="UniProtKB-SubCell"/>
</dbReference>
<evidence type="ECO:0000256" key="3">
    <source>
        <dbReference type="ARBA" id="ARBA00022490"/>
    </source>
</evidence>
<evidence type="ECO:0000256" key="1">
    <source>
        <dbReference type="ARBA" id="ARBA00004282"/>
    </source>
</evidence>
<dbReference type="EMBL" id="HG994588">
    <property type="protein sequence ID" value="CAF3047263.1"/>
    <property type="molecule type" value="Genomic_DNA"/>
</dbReference>
<dbReference type="InterPro" id="IPR018980">
    <property type="entry name" value="FERM_PH-like_C"/>
</dbReference>
<feature type="compositionally biased region" description="Low complexity" evidence="6">
    <location>
        <begin position="350"/>
        <end position="365"/>
    </location>
</feature>
<protein>
    <submittedName>
        <fullName evidence="7">(salmon louse) hypothetical protein</fullName>
    </submittedName>
</protein>
<feature type="compositionally biased region" description="Pro residues" evidence="6">
    <location>
        <begin position="713"/>
        <end position="725"/>
    </location>
</feature>
<keyword evidence="3" id="KW-0963">Cytoplasm</keyword>
<dbReference type="Pfam" id="PF09380">
    <property type="entry name" value="FERM_C"/>
    <property type="match status" value="1"/>
</dbReference>
<dbReference type="InterPro" id="IPR019749">
    <property type="entry name" value="Band_41_domain"/>
</dbReference>
<feature type="compositionally biased region" description="Low complexity" evidence="6">
    <location>
        <begin position="534"/>
        <end position="546"/>
    </location>
</feature>
<keyword evidence="4" id="KW-0965">Cell junction</keyword>
<dbReference type="GO" id="GO:0048731">
    <property type="term" value="P:system development"/>
    <property type="evidence" value="ECO:0007669"/>
    <property type="project" value="UniProtKB-ARBA"/>
</dbReference>
<evidence type="ECO:0000256" key="4">
    <source>
        <dbReference type="ARBA" id="ARBA00022949"/>
    </source>
</evidence>
<dbReference type="SMART" id="SM01196">
    <property type="entry name" value="FERM_C"/>
    <property type="match status" value="1"/>
</dbReference>
<dbReference type="PANTHER" id="PTHR46079:SF2">
    <property type="entry name" value="FERM DOMAIN-CONTAINING PROTEIN"/>
    <property type="match status" value="1"/>
</dbReference>
<dbReference type="Pfam" id="PF09379">
    <property type="entry name" value="FERM_N"/>
    <property type="match status" value="1"/>
</dbReference>
<dbReference type="GO" id="GO:0090162">
    <property type="term" value="P:establishment of epithelial cell polarity"/>
    <property type="evidence" value="ECO:0007669"/>
    <property type="project" value="InterPro"/>
</dbReference>
<dbReference type="InterPro" id="IPR011993">
    <property type="entry name" value="PH-like_dom_sf"/>
</dbReference>
<dbReference type="CDD" id="cd14473">
    <property type="entry name" value="FERM_B-lobe"/>
    <property type="match status" value="1"/>
</dbReference>
<feature type="compositionally biased region" description="Low complexity" evidence="6">
    <location>
        <begin position="1"/>
        <end position="15"/>
    </location>
</feature>
<feature type="compositionally biased region" description="Basic and acidic residues" evidence="6">
    <location>
        <begin position="475"/>
        <end position="485"/>
    </location>
</feature>
<feature type="region of interest" description="Disordered" evidence="6">
    <location>
        <begin position="927"/>
        <end position="973"/>
    </location>
</feature>
<name>A0A7R8D6Q2_LEPSM</name>
<organism evidence="7 8">
    <name type="scientific">Lepeophtheirus salmonis</name>
    <name type="common">Salmon louse</name>
    <name type="synonym">Caligus salmonis</name>
    <dbReference type="NCBI Taxonomy" id="72036"/>
    <lineage>
        <taxon>Eukaryota</taxon>
        <taxon>Metazoa</taxon>
        <taxon>Ecdysozoa</taxon>
        <taxon>Arthropoda</taxon>
        <taxon>Crustacea</taxon>
        <taxon>Multicrustacea</taxon>
        <taxon>Hexanauplia</taxon>
        <taxon>Copepoda</taxon>
        <taxon>Siphonostomatoida</taxon>
        <taxon>Caligidae</taxon>
        <taxon>Lepeophtheirus</taxon>
    </lineage>
</organism>
<evidence type="ECO:0000256" key="2">
    <source>
        <dbReference type="ARBA" id="ARBA00004496"/>
    </source>
</evidence>